<evidence type="ECO:0000313" key="4">
    <source>
        <dbReference type="EMBL" id="KAF7810176.1"/>
    </source>
</evidence>
<dbReference type="NCBIfam" id="TIGR00756">
    <property type="entry name" value="PPR"/>
    <property type="match status" value="1"/>
</dbReference>
<dbReference type="InterPro" id="IPR002885">
    <property type="entry name" value="PPR_rpt"/>
</dbReference>
<evidence type="ECO:0000313" key="5">
    <source>
        <dbReference type="Proteomes" id="UP000634136"/>
    </source>
</evidence>
<reference evidence="4" key="1">
    <citation type="submission" date="2020-09" db="EMBL/GenBank/DDBJ databases">
        <title>Genome-Enabled Discovery of Anthraquinone Biosynthesis in Senna tora.</title>
        <authorList>
            <person name="Kang S.-H."/>
            <person name="Pandey R.P."/>
            <person name="Lee C.-M."/>
            <person name="Sim J.-S."/>
            <person name="Jeong J.-T."/>
            <person name="Choi B.-S."/>
            <person name="Jung M."/>
            <person name="Ginzburg D."/>
            <person name="Zhao K."/>
            <person name="Won S.Y."/>
            <person name="Oh T.-J."/>
            <person name="Yu Y."/>
            <person name="Kim N.-H."/>
            <person name="Lee O.R."/>
            <person name="Lee T.-H."/>
            <person name="Bashyal P."/>
            <person name="Kim T.-S."/>
            <person name="Lee W.-H."/>
            <person name="Kawkins C."/>
            <person name="Kim C.-K."/>
            <person name="Kim J.S."/>
            <person name="Ahn B.O."/>
            <person name="Rhee S.Y."/>
            <person name="Sohng J.K."/>
        </authorList>
    </citation>
    <scope>NUCLEOTIDE SEQUENCE</scope>
    <source>
        <tissue evidence="4">Leaf</tissue>
    </source>
</reference>
<keyword evidence="5" id="KW-1185">Reference proteome</keyword>
<evidence type="ECO:0000256" key="3">
    <source>
        <dbReference type="PROSITE-ProRule" id="PRU00708"/>
    </source>
</evidence>
<proteinExistence type="inferred from homology"/>
<organism evidence="4 5">
    <name type="scientific">Senna tora</name>
    <dbReference type="NCBI Taxonomy" id="362788"/>
    <lineage>
        <taxon>Eukaryota</taxon>
        <taxon>Viridiplantae</taxon>
        <taxon>Streptophyta</taxon>
        <taxon>Embryophyta</taxon>
        <taxon>Tracheophyta</taxon>
        <taxon>Spermatophyta</taxon>
        <taxon>Magnoliopsida</taxon>
        <taxon>eudicotyledons</taxon>
        <taxon>Gunneridae</taxon>
        <taxon>Pentapetalae</taxon>
        <taxon>rosids</taxon>
        <taxon>fabids</taxon>
        <taxon>Fabales</taxon>
        <taxon>Fabaceae</taxon>
        <taxon>Caesalpinioideae</taxon>
        <taxon>Cassia clade</taxon>
        <taxon>Senna</taxon>
    </lineage>
</organism>
<protein>
    <submittedName>
        <fullName evidence="4">Pentatricopeptide repeat-containing protein</fullName>
    </submittedName>
</protein>
<dbReference type="Pfam" id="PF13041">
    <property type="entry name" value="PPR_2"/>
    <property type="match status" value="1"/>
</dbReference>
<dbReference type="Gene3D" id="1.25.40.10">
    <property type="entry name" value="Tetratricopeptide repeat domain"/>
    <property type="match status" value="1"/>
</dbReference>
<sequence length="65" mass="7511">MYKEVMEDFREFKQAGLKGDVVLYSALIDALCKNGLLKSAVMLLDEMTKEAIRPNIITYKLQLHY</sequence>
<dbReference type="Proteomes" id="UP000634136">
    <property type="component" value="Unassembled WGS sequence"/>
</dbReference>
<gene>
    <name evidence="4" type="ORF">G2W53_036919</name>
</gene>
<evidence type="ECO:0000256" key="1">
    <source>
        <dbReference type="ARBA" id="ARBA00007626"/>
    </source>
</evidence>
<evidence type="ECO:0000256" key="2">
    <source>
        <dbReference type="ARBA" id="ARBA00022737"/>
    </source>
</evidence>
<dbReference type="PANTHER" id="PTHR47447:SF17">
    <property type="entry name" value="OS12G0638900 PROTEIN"/>
    <property type="match status" value="1"/>
</dbReference>
<keyword evidence="2" id="KW-0677">Repeat</keyword>
<dbReference type="InterPro" id="IPR011990">
    <property type="entry name" value="TPR-like_helical_dom_sf"/>
</dbReference>
<dbReference type="PROSITE" id="PS51375">
    <property type="entry name" value="PPR"/>
    <property type="match status" value="1"/>
</dbReference>
<dbReference type="OrthoDB" id="1934535at2759"/>
<dbReference type="PANTHER" id="PTHR47447">
    <property type="entry name" value="OS03G0856100 PROTEIN"/>
    <property type="match status" value="1"/>
</dbReference>
<comment type="similarity">
    <text evidence="1">Belongs to the PPR family. P subfamily.</text>
</comment>
<dbReference type="AlphaFoldDB" id="A0A834SUU4"/>
<comment type="caution">
    <text evidence="4">The sequence shown here is derived from an EMBL/GenBank/DDBJ whole genome shotgun (WGS) entry which is preliminary data.</text>
</comment>
<feature type="repeat" description="PPR" evidence="3">
    <location>
        <begin position="20"/>
        <end position="54"/>
    </location>
</feature>
<name>A0A834SUU4_9FABA</name>
<accession>A0A834SUU4</accession>
<dbReference type="EMBL" id="JAAIUW010000011">
    <property type="protein sequence ID" value="KAF7810176.1"/>
    <property type="molecule type" value="Genomic_DNA"/>
</dbReference>